<dbReference type="PROSITE" id="PS51910">
    <property type="entry name" value="GH18_2"/>
    <property type="match status" value="1"/>
</dbReference>
<dbReference type="PANTHER" id="PTHR11177">
    <property type="entry name" value="CHITINASE"/>
    <property type="match status" value="1"/>
</dbReference>
<keyword evidence="3" id="KW-1185">Reference proteome</keyword>
<dbReference type="InterPro" id="IPR011583">
    <property type="entry name" value="Chitinase_II/V-like_cat"/>
</dbReference>
<dbReference type="Pfam" id="PF00704">
    <property type="entry name" value="Glyco_hydro_18"/>
    <property type="match status" value="1"/>
</dbReference>
<organism evidence="3 4">
    <name type="scientific">Biomphalaria glabrata</name>
    <name type="common">Bloodfluke planorb</name>
    <name type="synonym">Freshwater snail</name>
    <dbReference type="NCBI Taxonomy" id="6526"/>
    <lineage>
        <taxon>Eukaryota</taxon>
        <taxon>Metazoa</taxon>
        <taxon>Spiralia</taxon>
        <taxon>Lophotrochozoa</taxon>
        <taxon>Mollusca</taxon>
        <taxon>Gastropoda</taxon>
        <taxon>Heterobranchia</taxon>
        <taxon>Euthyneura</taxon>
        <taxon>Panpulmonata</taxon>
        <taxon>Hygrophila</taxon>
        <taxon>Lymnaeoidea</taxon>
        <taxon>Planorbidae</taxon>
        <taxon>Biomphalaria</taxon>
    </lineage>
</organism>
<dbReference type="SMART" id="SM00636">
    <property type="entry name" value="Glyco_18"/>
    <property type="match status" value="1"/>
</dbReference>
<dbReference type="InterPro" id="IPR050314">
    <property type="entry name" value="Glycosyl_Hydrlase_18"/>
</dbReference>
<evidence type="ECO:0000313" key="4">
    <source>
        <dbReference type="RefSeq" id="XP_055863202.1"/>
    </source>
</evidence>
<dbReference type="OrthoDB" id="73875at2759"/>
<feature type="chain" id="PRO_5040801946" evidence="1">
    <location>
        <begin position="20"/>
        <end position="372"/>
    </location>
</feature>
<dbReference type="InterPro" id="IPR017853">
    <property type="entry name" value="GH"/>
</dbReference>
<feature type="signal peptide" evidence="1">
    <location>
        <begin position="1"/>
        <end position="19"/>
    </location>
</feature>
<evidence type="ECO:0000313" key="3">
    <source>
        <dbReference type="Proteomes" id="UP001165740"/>
    </source>
</evidence>
<dbReference type="Gene3D" id="3.20.20.80">
    <property type="entry name" value="Glycosidases"/>
    <property type="match status" value="2"/>
</dbReference>
<dbReference type="GeneID" id="106063955"/>
<proteinExistence type="predicted"/>
<gene>
    <name evidence="4" type="primary">LOC106063955</name>
</gene>
<dbReference type="GO" id="GO:0004568">
    <property type="term" value="F:chitinase activity"/>
    <property type="evidence" value="ECO:0007669"/>
    <property type="project" value="TreeGrafter"/>
</dbReference>
<dbReference type="GO" id="GO:0005975">
    <property type="term" value="P:carbohydrate metabolic process"/>
    <property type="evidence" value="ECO:0007669"/>
    <property type="project" value="InterPro"/>
</dbReference>
<dbReference type="InterPro" id="IPR001223">
    <property type="entry name" value="Glyco_hydro18_cat"/>
</dbReference>
<dbReference type="PANTHER" id="PTHR11177:SF317">
    <property type="entry name" value="CHITINASE 12-RELATED"/>
    <property type="match status" value="1"/>
</dbReference>
<protein>
    <submittedName>
        <fullName evidence="4">Chitotriosidase-1-like</fullName>
    </submittedName>
</protein>
<evidence type="ECO:0000259" key="2">
    <source>
        <dbReference type="PROSITE" id="PS51910"/>
    </source>
</evidence>
<dbReference type="GO" id="GO:0006032">
    <property type="term" value="P:chitin catabolic process"/>
    <property type="evidence" value="ECO:0007669"/>
    <property type="project" value="TreeGrafter"/>
</dbReference>
<dbReference type="SUPFAM" id="SSF51445">
    <property type="entry name" value="(Trans)glycosidases"/>
    <property type="match status" value="1"/>
</dbReference>
<dbReference type="GO" id="GO:0005576">
    <property type="term" value="C:extracellular region"/>
    <property type="evidence" value="ECO:0007669"/>
    <property type="project" value="TreeGrafter"/>
</dbReference>
<reference evidence="4" key="1">
    <citation type="submission" date="2025-08" db="UniProtKB">
        <authorList>
            <consortium name="RefSeq"/>
        </authorList>
    </citation>
    <scope>IDENTIFICATION</scope>
</reference>
<feature type="domain" description="GH18" evidence="2">
    <location>
        <begin position="21"/>
        <end position="372"/>
    </location>
</feature>
<evidence type="ECO:0000256" key="1">
    <source>
        <dbReference type="SAM" id="SignalP"/>
    </source>
</evidence>
<dbReference type="GO" id="GO:0008061">
    <property type="term" value="F:chitin binding"/>
    <property type="evidence" value="ECO:0007669"/>
    <property type="project" value="InterPro"/>
</dbReference>
<name>A0A9W2YKF8_BIOGL</name>
<keyword evidence="1" id="KW-0732">Signal</keyword>
<accession>A0A9W2YKF8</accession>
<dbReference type="RefSeq" id="XP_055863202.1">
    <property type="nucleotide sequence ID" value="XM_056007227.1"/>
</dbReference>
<dbReference type="Proteomes" id="UP001165740">
    <property type="component" value="Chromosome 12"/>
</dbReference>
<sequence length="372" mass="42856">MKIPVFIAILLGWIHLTQSGCQTHCYLRVSKSARVSFQPDNVDPSLCDYLIIGYSIILPYGSPRLDIHPQINKYMQRIPFYKGRNANFKVLLEVTDMDDIRITEFFKYLTSDSLINKFATNAKQFLLEKGFDGLSIRLLDNFGLTDYRFTFSSFIHVMSSNFQNGSKRLFLYVSLSGTEYLFKKEIDFDFGGVCRAVDKLVLETQFFRPPARTHDHPSRLYGDPDKTNISVNFVTNLAISRGCPKEKLLFTVSPLSRCFQQASTSPDSIYLYVYATRFSEFCPFLAKGIQVQRLSDGGPYVTGRVLENHPMPFYGDFIYYYEDDVSLKAKVDYVKQKGLGGIMLWDIWNDDFNATCRRGPYPILRAIRSECW</sequence>
<dbReference type="AlphaFoldDB" id="A0A9W2YKF8"/>